<proteinExistence type="inferred from homology"/>
<dbReference type="InterPro" id="IPR008681">
    <property type="entry name" value="Neg-reg_MecA"/>
</dbReference>
<dbReference type="PANTHER" id="PTHR39161:SF1">
    <property type="entry name" value="ADAPTER PROTEIN MECA 1"/>
    <property type="match status" value="1"/>
</dbReference>
<comment type="similarity">
    <text evidence="1">Belongs to the MecA family.</text>
</comment>
<gene>
    <name evidence="2" type="ORF">FYJ75_09720</name>
</gene>
<evidence type="ECO:0000256" key="1">
    <source>
        <dbReference type="ARBA" id="ARBA00005397"/>
    </source>
</evidence>
<name>A0A6L5YTJ6_9FIRM</name>
<protein>
    <submittedName>
        <fullName evidence="2">Adaptor protein MecA</fullName>
    </submittedName>
</protein>
<keyword evidence="3" id="KW-1185">Reference proteome</keyword>
<comment type="caution">
    <text evidence="2">The sequence shown here is derived from an EMBL/GenBank/DDBJ whole genome shotgun (WGS) entry which is preliminary data.</text>
</comment>
<reference evidence="2 3" key="1">
    <citation type="submission" date="2019-08" db="EMBL/GenBank/DDBJ databases">
        <title>In-depth cultivation of the pig gut microbiome towards novel bacterial diversity and tailored functional studies.</title>
        <authorList>
            <person name="Wylensek D."/>
            <person name="Hitch T.C.A."/>
            <person name="Clavel T."/>
        </authorList>
    </citation>
    <scope>NUCLEOTIDE SEQUENCE [LARGE SCALE GENOMIC DNA]</scope>
    <source>
        <strain evidence="2 3">MUC/MUC-530-WT-4D</strain>
    </source>
</reference>
<dbReference type="RefSeq" id="WP_154430253.1">
    <property type="nucleotide sequence ID" value="NZ_VUNI01000016.1"/>
</dbReference>
<organism evidence="2 3">
    <name type="scientific">Roseburia porci</name>
    <dbReference type="NCBI Taxonomy" id="2605790"/>
    <lineage>
        <taxon>Bacteria</taxon>
        <taxon>Bacillati</taxon>
        <taxon>Bacillota</taxon>
        <taxon>Clostridia</taxon>
        <taxon>Lachnospirales</taxon>
        <taxon>Lachnospiraceae</taxon>
        <taxon>Roseburia</taxon>
    </lineage>
</organism>
<dbReference type="EMBL" id="VUNI01000016">
    <property type="protein sequence ID" value="MST75296.1"/>
    <property type="molecule type" value="Genomic_DNA"/>
</dbReference>
<dbReference type="Gene3D" id="3.30.70.1950">
    <property type="match status" value="1"/>
</dbReference>
<dbReference type="Pfam" id="PF05389">
    <property type="entry name" value="MecA"/>
    <property type="match status" value="1"/>
</dbReference>
<dbReference type="PANTHER" id="PTHR39161">
    <property type="entry name" value="ADAPTER PROTEIN MECA"/>
    <property type="match status" value="1"/>
</dbReference>
<evidence type="ECO:0000313" key="2">
    <source>
        <dbReference type="EMBL" id="MST75296.1"/>
    </source>
</evidence>
<accession>A0A6L5YTJ6</accession>
<dbReference type="Proteomes" id="UP000474024">
    <property type="component" value="Unassembled WGS sequence"/>
</dbReference>
<evidence type="ECO:0000313" key="3">
    <source>
        <dbReference type="Proteomes" id="UP000474024"/>
    </source>
</evidence>
<dbReference type="AlphaFoldDB" id="A0A6L5YTJ6"/>
<sequence length="226" mass="26230">MEFSRIGEHTIKCVISEEEIESLGYTLEEIMSNGERTQEFMNHIFDLAEQKFEQKFNLGVKTVRADFLPDHTLALTFSEHQGSQMMEHLKDIVNGFLDSIPPDKWDELKKESEKEEQSDTDPSEQVEDVTEVVAIFTFSDMDVFMRFSRLVTLERIPANMLYKYQGKYYLIMTLTNCTESQVLHLSVLTDEYADEVAVGPERKAFLEEHGEQILADRAIETCRICY</sequence>
<dbReference type="InterPro" id="IPR038471">
    <property type="entry name" value="MecA_C_sf"/>
</dbReference>